<dbReference type="AlphaFoldDB" id="A0A735HK91"/>
<protein>
    <submittedName>
        <fullName evidence="1">Uncharacterized protein</fullName>
    </submittedName>
</protein>
<reference evidence="1" key="2">
    <citation type="submission" date="2018-07" db="EMBL/GenBank/DDBJ databases">
        <authorList>
            <consortium name="NCBI Pathogen Detection Project"/>
        </authorList>
    </citation>
    <scope>NUCLEOTIDE SEQUENCE</scope>
    <source>
        <strain evidence="1">12-2222</strain>
    </source>
</reference>
<comment type="caution">
    <text evidence="1">The sequence shown here is derived from an EMBL/GenBank/DDBJ whole genome shotgun (WGS) entry which is preliminary data.</text>
</comment>
<proteinExistence type="predicted"/>
<accession>A0A735HK91</accession>
<name>A0A735HK91_SALER</name>
<gene>
    <name evidence="1" type="ORF">G4L34_003803</name>
</gene>
<organism evidence="1">
    <name type="scientific">Salmonella enterica subsp. salamae serovar 47:b:1,5</name>
    <dbReference type="NCBI Taxonomy" id="1967619"/>
    <lineage>
        <taxon>Bacteria</taxon>
        <taxon>Pseudomonadati</taxon>
        <taxon>Pseudomonadota</taxon>
        <taxon>Gammaproteobacteria</taxon>
        <taxon>Enterobacterales</taxon>
        <taxon>Enterobacteriaceae</taxon>
        <taxon>Salmonella</taxon>
    </lineage>
</organism>
<evidence type="ECO:0000313" key="1">
    <source>
        <dbReference type="EMBL" id="HAE6918612.1"/>
    </source>
</evidence>
<sequence length="75" mass="8162">MMENAVLVAAANALNVMLDTMKEEKGTADTHDVKAALKILNETVENCDGDLLKDYAVWASLMDVVLKHTDATRQG</sequence>
<reference evidence="1" key="1">
    <citation type="journal article" date="2018" name="Genome Biol.">
        <title>SKESA: strategic k-mer extension for scrupulous assemblies.</title>
        <authorList>
            <person name="Souvorov A."/>
            <person name="Agarwala R."/>
            <person name="Lipman D.J."/>
        </authorList>
    </citation>
    <scope>NUCLEOTIDE SEQUENCE</scope>
    <source>
        <strain evidence="1">12-2222</strain>
    </source>
</reference>
<dbReference type="EMBL" id="DAASTD010000042">
    <property type="protein sequence ID" value="HAE6918612.1"/>
    <property type="molecule type" value="Genomic_DNA"/>
</dbReference>